<organism evidence="1 2">
    <name type="scientific">Ensete ventricosum</name>
    <name type="common">Abyssinian banana</name>
    <name type="synonym">Musa ensete</name>
    <dbReference type="NCBI Taxonomy" id="4639"/>
    <lineage>
        <taxon>Eukaryota</taxon>
        <taxon>Viridiplantae</taxon>
        <taxon>Streptophyta</taxon>
        <taxon>Embryophyta</taxon>
        <taxon>Tracheophyta</taxon>
        <taxon>Spermatophyta</taxon>
        <taxon>Magnoliopsida</taxon>
        <taxon>Liliopsida</taxon>
        <taxon>Zingiberales</taxon>
        <taxon>Musaceae</taxon>
        <taxon>Ensete</taxon>
    </lineage>
</organism>
<proteinExistence type="predicted"/>
<accession>A0A426ZSK0</accession>
<reference evidence="1 2" key="1">
    <citation type="journal article" date="2014" name="Agronomy (Basel)">
        <title>A Draft Genome Sequence for Ensete ventricosum, the Drought-Tolerant Tree Against Hunger.</title>
        <authorList>
            <person name="Harrison J."/>
            <person name="Moore K.A."/>
            <person name="Paszkiewicz K."/>
            <person name="Jones T."/>
            <person name="Grant M."/>
            <person name="Ambacheew D."/>
            <person name="Muzemil S."/>
            <person name="Studholme D.J."/>
        </authorList>
    </citation>
    <scope>NUCLEOTIDE SEQUENCE [LARGE SCALE GENOMIC DNA]</scope>
</reference>
<dbReference type="Proteomes" id="UP000287651">
    <property type="component" value="Unassembled WGS sequence"/>
</dbReference>
<evidence type="ECO:0000313" key="2">
    <source>
        <dbReference type="Proteomes" id="UP000287651"/>
    </source>
</evidence>
<dbReference type="AlphaFoldDB" id="A0A426ZSK0"/>
<evidence type="ECO:0000313" key="1">
    <source>
        <dbReference type="EMBL" id="RRT66844.1"/>
    </source>
</evidence>
<comment type="caution">
    <text evidence="1">The sequence shown here is derived from an EMBL/GenBank/DDBJ whole genome shotgun (WGS) entry which is preliminary data.</text>
</comment>
<protein>
    <submittedName>
        <fullName evidence="1">Uncharacterized protein</fullName>
    </submittedName>
</protein>
<sequence>MSPNQSHYSLRRGVKRCALNSLWCKFVVRKSPFSGMLCPTEGGLEDSSSLIAEGRHLRRLLKCAKFHSSIHLVAYEYGYHITVGCFKAKYLKMKVEEDPFTKQLEDADLPMAIQAPFSNSLDSPP</sequence>
<dbReference type="EMBL" id="AMZH03005268">
    <property type="protein sequence ID" value="RRT66844.1"/>
    <property type="molecule type" value="Genomic_DNA"/>
</dbReference>
<gene>
    <name evidence="1" type="ORF">B296_00014922</name>
</gene>
<name>A0A426ZSK0_ENSVE</name>